<keyword evidence="1" id="KW-0805">Transcription regulation</keyword>
<evidence type="ECO:0000313" key="5">
    <source>
        <dbReference type="EMBL" id="XBM46531.1"/>
    </source>
</evidence>
<keyword evidence="2" id="KW-0238">DNA-binding</keyword>
<dbReference type="Pfam" id="PF00392">
    <property type="entry name" value="GntR"/>
    <property type="match status" value="1"/>
</dbReference>
<dbReference type="InterPro" id="IPR008920">
    <property type="entry name" value="TF_FadR/GntR_C"/>
</dbReference>
<dbReference type="SUPFAM" id="SSF48008">
    <property type="entry name" value="GntR ligand-binding domain-like"/>
    <property type="match status" value="1"/>
</dbReference>
<sequence length="233" mass="25533">MTDHLGSLSELKRGLLSDQIYELMKTMIKDGTLAPGEQLVESQLAKRMQVSQAPVRDALKQLAHEGLVSHVRHLGNFVASYSDEEVAQARFARAELEAIAGRLACGRLTPEARTQLSGLIERMHEAADAKDLGAFREFDFVFHRSVIEAGGNSYLPRWWDIIEPGLRSMHVLGDPAFEGDWHEVADWHKSLLDLLDGDDPDAAAALFRAHAAGTLLPEREAGDAAAGDAAQSR</sequence>
<dbReference type="SMART" id="SM00345">
    <property type="entry name" value="HTH_GNTR"/>
    <property type="match status" value="1"/>
</dbReference>
<dbReference type="AlphaFoldDB" id="A0AAU7G9A9"/>
<dbReference type="GO" id="GO:0003677">
    <property type="term" value="F:DNA binding"/>
    <property type="evidence" value="ECO:0007669"/>
    <property type="project" value="UniProtKB-KW"/>
</dbReference>
<evidence type="ECO:0000256" key="1">
    <source>
        <dbReference type="ARBA" id="ARBA00023015"/>
    </source>
</evidence>
<evidence type="ECO:0000256" key="2">
    <source>
        <dbReference type="ARBA" id="ARBA00023125"/>
    </source>
</evidence>
<dbReference type="InterPro" id="IPR036388">
    <property type="entry name" value="WH-like_DNA-bd_sf"/>
</dbReference>
<dbReference type="RefSeq" id="WP_348786516.1">
    <property type="nucleotide sequence ID" value="NZ_CP157390.1"/>
</dbReference>
<dbReference type="InterPro" id="IPR011711">
    <property type="entry name" value="GntR_C"/>
</dbReference>
<reference evidence="5" key="1">
    <citation type="submission" date="2024-05" db="EMBL/GenBank/DDBJ databases">
        <title>The Natural Products Discovery Center: Release of the First 8490 Sequenced Strains for Exploring Actinobacteria Biosynthetic Diversity.</title>
        <authorList>
            <person name="Kalkreuter E."/>
            <person name="Kautsar S.A."/>
            <person name="Yang D."/>
            <person name="Bader C.D."/>
            <person name="Teijaro C.N."/>
            <person name="Fluegel L."/>
            <person name="Davis C.M."/>
            <person name="Simpson J.R."/>
            <person name="Lauterbach L."/>
            <person name="Steele A.D."/>
            <person name="Gui C."/>
            <person name="Meng S."/>
            <person name="Li G."/>
            <person name="Viehrig K."/>
            <person name="Ye F."/>
            <person name="Su P."/>
            <person name="Kiefer A.F."/>
            <person name="Nichols A."/>
            <person name="Cepeda A.J."/>
            <person name="Yan W."/>
            <person name="Fan B."/>
            <person name="Jiang Y."/>
            <person name="Adhikari A."/>
            <person name="Zheng C.-J."/>
            <person name="Schuster L."/>
            <person name="Cowan T.M."/>
            <person name="Smanski M.J."/>
            <person name="Chevrette M.G."/>
            <person name="de Carvalho L.P.S."/>
            <person name="Shen B."/>
        </authorList>
    </citation>
    <scope>NUCLEOTIDE SEQUENCE</scope>
    <source>
        <strain evidence="5">NPDC080035</strain>
    </source>
</reference>
<dbReference type="InterPro" id="IPR036390">
    <property type="entry name" value="WH_DNA-bd_sf"/>
</dbReference>
<dbReference type="GO" id="GO:0003700">
    <property type="term" value="F:DNA-binding transcription factor activity"/>
    <property type="evidence" value="ECO:0007669"/>
    <property type="project" value="InterPro"/>
</dbReference>
<proteinExistence type="predicted"/>
<dbReference type="SUPFAM" id="SSF46785">
    <property type="entry name" value="Winged helix' DNA-binding domain"/>
    <property type="match status" value="1"/>
</dbReference>
<dbReference type="PANTHER" id="PTHR43537:SF45">
    <property type="entry name" value="GNTR FAMILY REGULATORY PROTEIN"/>
    <property type="match status" value="1"/>
</dbReference>
<dbReference type="CDD" id="cd07377">
    <property type="entry name" value="WHTH_GntR"/>
    <property type="match status" value="1"/>
</dbReference>
<evidence type="ECO:0000259" key="4">
    <source>
        <dbReference type="PROSITE" id="PS50949"/>
    </source>
</evidence>
<dbReference type="InterPro" id="IPR000524">
    <property type="entry name" value="Tscrpt_reg_HTH_GntR"/>
</dbReference>
<dbReference type="PANTHER" id="PTHR43537">
    <property type="entry name" value="TRANSCRIPTIONAL REGULATOR, GNTR FAMILY"/>
    <property type="match status" value="1"/>
</dbReference>
<dbReference type="EMBL" id="CP157390">
    <property type="protein sequence ID" value="XBM46531.1"/>
    <property type="molecule type" value="Genomic_DNA"/>
</dbReference>
<name>A0AAU7G9A9_9MICO</name>
<dbReference type="PROSITE" id="PS50949">
    <property type="entry name" value="HTH_GNTR"/>
    <property type="match status" value="1"/>
</dbReference>
<gene>
    <name evidence="5" type="ORF">AAME72_10530</name>
</gene>
<organism evidence="5">
    <name type="scientific">Leifsonia sp. NPDC080035</name>
    <dbReference type="NCBI Taxonomy" id="3143936"/>
    <lineage>
        <taxon>Bacteria</taxon>
        <taxon>Bacillati</taxon>
        <taxon>Actinomycetota</taxon>
        <taxon>Actinomycetes</taxon>
        <taxon>Micrococcales</taxon>
        <taxon>Microbacteriaceae</taxon>
        <taxon>Leifsonia</taxon>
    </lineage>
</organism>
<dbReference type="Gene3D" id="1.10.10.10">
    <property type="entry name" value="Winged helix-like DNA-binding domain superfamily/Winged helix DNA-binding domain"/>
    <property type="match status" value="1"/>
</dbReference>
<accession>A0AAU7G9A9</accession>
<keyword evidence="3" id="KW-0804">Transcription</keyword>
<evidence type="ECO:0000256" key="3">
    <source>
        <dbReference type="ARBA" id="ARBA00023163"/>
    </source>
</evidence>
<dbReference type="SMART" id="SM00895">
    <property type="entry name" value="FCD"/>
    <property type="match status" value="1"/>
</dbReference>
<dbReference type="Gene3D" id="1.20.120.530">
    <property type="entry name" value="GntR ligand-binding domain-like"/>
    <property type="match status" value="1"/>
</dbReference>
<dbReference type="Pfam" id="PF07729">
    <property type="entry name" value="FCD"/>
    <property type="match status" value="1"/>
</dbReference>
<protein>
    <submittedName>
        <fullName evidence="5">GntR family transcriptional regulator</fullName>
    </submittedName>
</protein>
<feature type="domain" description="HTH gntR-type" evidence="4">
    <location>
        <begin position="14"/>
        <end position="81"/>
    </location>
</feature>